<dbReference type="CDD" id="cd07344">
    <property type="entry name" value="M48_yhfN_like"/>
    <property type="match status" value="1"/>
</dbReference>
<accession>A0A650EJT4</accession>
<name>A0A650EJT4_9HELI</name>
<feature type="domain" description="YgjP-like metallopeptidase" evidence="1">
    <location>
        <begin position="14"/>
        <end position="84"/>
    </location>
</feature>
<reference evidence="2" key="1">
    <citation type="journal article" date="2020" name="J. ISSAAS">
        <title>Lactobacilli and other gastrointestinal microbiota of Peromyscus leucopus, reservoir host for agents of Lyme disease and other zoonoses in North America.</title>
        <authorList>
            <person name="Milovic A."/>
            <person name="Bassam K."/>
            <person name="Shao H."/>
            <person name="Chatzistamou I."/>
            <person name="Tufts D.M."/>
            <person name="Diuk-Wasser M."/>
            <person name="Barbour A.G."/>
        </authorList>
    </citation>
    <scope>NUCLEOTIDE SEQUENCE</scope>
    <source>
        <strain evidence="2">LL4</strain>
    </source>
</reference>
<evidence type="ECO:0000259" key="1">
    <source>
        <dbReference type="Pfam" id="PF01863"/>
    </source>
</evidence>
<dbReference type="Gene3D" id="3.30.2010.10">
    <property type="entry name" value="Metalloproteases ('zincins'), catalytic domain"/>
    <property type="match status" value="1"/>
</dbReference>
<feature type="domain" description="YgjP-like metallopeptidase" evidence="1">
    <location>
        <begin position="94"/>
        <end position="194"/>
    </location>
</feature>
<keyword evidence="2" id="KW-0645">Protease</keyword>
<dbReference type="AlphaFoldDB" id="A0A650EJT4"/>
<dbReference type="GO" id="GO:0008237">
    <property type="term" value="F:metallopeptidase activity"/>
    <property type="evidence" value="ECO:0007669"/>
    <property type="project" value="UniProtKB-KW"/>
</dbReference>
<dbReference type="PANTHER" id="PTHR30399">
    <property type="entry name" value="UNCHARACTERIZED PROTEIN YGJP"/>
    <property type="match status" value="1"/>
</dbReference>
<evidence type="ECO:0000313" key="2">
    <source>
        <dbReference type="EMBL" id="QGT50010.1"/>
    </source>
</evidence>
<organism evidence="2">
    <name type="scientific">uncultured Helicobacter sp</name>
    <dbReference type="NCBI Taxonomy" id="175537"/>
    <lineage>
        <taxon>Bacteria</taxon>
        <taxon>Pseudomonadati</taxon>
        <taxon>Campylobacterota</taxon>
        <taxon>Epsilonproteobacteria</taxon>
        <taxon>Campylobacterales</taxon>
        <taxon>Helicobacteraceae</taxon>
        <taxon>Helicobacter</taxon>
        <taxon>environmental samples</taxon>
    </lineage>
</organism>
<dbReference type="EMBL" id="MN577567">
    <property type="protein sequence ID" value="QGT50010.1"/>
    <property type="molecule type" value="Genomic_DNA"/>
</dbReference>
<dbReference type="InterPro" id="IPR002725">
    <property type="entry name" value="YgjP-like_metallopeptidase"/>
</dbReference>
<proteinExistence type="predicted"/>
<dbReference type="Pfam" id="PF01863">
    <property type="entry name" value="YgjP-like"/>
    <property type="match status" value="2"/>
</dbReference>
<dbReference type="InterPro" id="IPR053136">
    <property type="entry name" value="UTP_pyrophosphatase-like"/>
</dbReference>
<dbReference type="PANTHER" id="PTHR30399:SF1">
    <property type="entry name" value="UTP PYROPHOSPHATASE"/>
    <property type="match status" value="1"/>
</dbReference>
<sequence>MLKPSLQIFKKPIKNPRITIKTSQKIIVSVPLHFSSYHTQAFIEYHQKWIDKTLAKISKNHQDLSDEILSHIHQILIFGQWQDIATLSYPLQKNAFKELLHTYIAPRTQELANTMNLDFQHIKITNACSKFGSCTYDNRLFFSLMLVFAPYHLIDYVIIHELAHIHHKNHSQDFWHLVTKHCPHAKDYRAQLRKEAKLYLELLQKLS</sequence>
<gene>
    <name evidence="2" type="ORF">Helico4rc_1300</name>
</gene>
<protein>
    <submittedName>
        <fullName evidence="2">Metalloprotease</fullName>
    </submittedName>
</protein>
<keyword evidence="2" id="KW-0482">Metalloprotease</keyword>
<keyword evidence="2" id="KW-0378">Hydrolase</keyword>
<dbReference type="GO" id="GO:0006508">
    <property type="term" value="P:proteolysis"/>
    <property type="evidence" value="ECO:0007669"/>
    <property type="project" value="UniProtKB-KW"/>
</dbReference>